<name>A0A9W8QLX5_AKAMU</name>
<feature type="compositionally biased region" description="Gly residues" evidence="1">
    <location>
        <begin position="193"/>
        <end position="202"/>
    </location>
</feature>
<gene>
    <name evidence="2" type="ORF">LMH87_005146</name>
</gene>
<evidence type="ECO:0000313" key="2">
    <source>
        <dbReference type="EMBL" id="KAJ4163415.1"/>
    </source>
</evidence>
<feature type="compositionally biased region" description="Low complexity" evidence="1">
    <location>
        <begin position="147"/>
        <end position="165"/>
    </location>
</feature>
<dbReference type="Proteomes" id="UP001144673">
    <property type="component" value="Chromosome 1"/>
</dbReference>
<accession>A0A9W8QLX5</accession>
<feature type="compositionally biased region" description="Gly residues" evidence="1">
    <location>
        <begin position="122"/>
        <end position="131"/>
    </location>
</feature>
<dbReference type="AlphaFoldDB" id="A0A9W8QLX5"/>
<reference evidence="2" key="1">
    <citation type="journal article" date="2023" name="Access Microbiol">
        <title>De-novo genome assembly for Akanthomyces muscarius, a biocontrol agent of insect agricultural pests.</title>
        <authorList>
            <person name="Erdos Z."/>
            <person name="Studholme D.J."/>
            <person name="Raymond B."/>
            <person name="Sharma M."/>
        </authorList>
    </citation>
    <scope>NUCLEOTIDE SEQUENCE</scope>
    <source>
        <strain evidence="2">Ve6</strain>
    </source>
</reference>
<feature type="compositionally biased region" description="Basic residues" evidence="1">
    <location>
        <begin position="132"/>
        <end position="146"/>
    </location>
</feature>
<evidence type="ECO:0000313" key="3">
    <source>
        <dbReference type="Proteomes" id="UP001144673"/>
    </source>
</evidence>
<dbReference type="EMBL" id="JAJHUN010000001">
    <property type="protein sequence ID" value="KAJ4163415.1"/>
    <property type="molecule type" value="Genomic_DNA"/>
</dbReference>
<dbReference type="GeneID" id="80892305"/>
<proteinExistence type="predicted"/>
<feature type="region of interest" description="Disordered" evidence="1">
    <location>
        <begin position="66"/>
        <end position="202"/>
    </location>
</feature>
<comment type="caution">
    <text evidence="2">The sequence shown here is derived from an EMBL/GenBank/DDBJ whole genome shotgun (WGS) entry which is preliminary data.</text>
</comment>
<feature type="compositionally biased region" description="Gly residues" evidence="1">
    <location>
        <begin position="166"/>
        <end position="177"/>
    </location>
</feature>
<sequence length="202" mass="21278">MALNWTTNMERMGRIPGIDADKVREHGPKLLPLLRKHHEMFLEMTGEDDENDEDIVDLISSDIEFEDEDAEPSLGETSHFFAPPQRTHPDVSAFHARLEEANQSREFASQSQARSKPSWARGGAGGGGGRGKNYRRKGNGGVKKRNASGGNSSRKSSGGSAYASGSGFGGGGGGGGASRPSGARKDGKIVKKAGGGIGLMPL</sequence>
<protein>
    <submittedName>
        <fullName evidence="2">Uncharacterized protein</fullName>
    </submittedName>
</protein>
<keyword evidence="3" id="KW-1185">Reference proteome</keyword>
<feature type="compositionally biased region" description="Polar residues" evidence="1">
    <location>
        <begin position="104"/>
        <end position="115"/>
    </location>
</feature>
<dbReference type="RefSeq" id="XP_056058330.1">
    <property type="nucleotide sequence ID" value="XM_056202811.1"/>
</dbReference>
<evidence type="ECO:0000256" key="1">
    <source>
        <dbReference type="SAM" id="MobiDB-lite"/>
    </source>
</evidence>
<organism evidence="2 3">
    <name type="scientific">Akanthomyces muscarius</name>
    <name type="common">Entomopathogenic fungus</name>
    <name type="synonym">Lecanicillium muscarium</name>
    <dbReference type="NCBI Taxonomy" id="2231603"/>
    <lineage>
        <taxon>Eukaryota</taxon>
        <taxon>Fungi</taxon>
        <taxon>Dikarya</taxon>
        <taxon>Ascomycota</taxon>
        <taxon>Pezizomycotina</taxon>
        <taxon>Sordariomycetes</taxon>
        <taxon>Hypocreomycetidae</taxon>
        <taxon>Hypocreales</taxon>
        <taxon>Cordycipitaceae</taxon>
        <taxon>Akanthomyces</taxon>
    </lineage>
</organism>